<keyword evidence="2" id="KW-1185">Reference proteome</keyword>
<accession>A0A6B2M596</accession>
<evidence type="ECO:0000313" key="1">
    <source>
        <dbReference type="EMBL" id="NDV62840.1"/>
    </source>
</evidence>
<reference evidence="1 2" key="1">
    <citation type="submission" date="2020-02" db="EMBL/GenBank/DDBJ databases">
        <title>Albibacoteraceae fam. nov., the first described family within the subdivision 4 Verrucomicrobia.</title>
        <authorList>
            <person name="Xi F."/>
        </authorList>
    </citation>
    <scope>NUCLEOTIDE SEQUENCE [LARGE SCALE GENOMIC DNA]</scope>
    <source>
        <strain evidence="1 2">CK1056</strain>
    </source>
</reference>
<dbReference type="Proteomes" id="UP000478417">
    <property type="component" value="Unassembled WGS sequence"/>
</dbReference>
<gene>
    <name evidence="1" type="ORF">G0Q06_10295</name>
</gene>
<sequence>MSNLKFTDYNILAREDSSTSYVVVGMQRTFQHISEWEEFEQRFDSLDHVVNVIMETMEDNRVPKIHSTLLAYSKNEEKLENSGRGRVDQKQVSKEVVEHLPEKLRAGTFYRFPGSNVTTVTENGTLVGYRTIEREFPYLASVLNQAVSARKRGEAFDAVQHKFMKDALPPISF</sequence>
<comment type="caution">
    <text evidence="1">The sequence shown here is derived from an EMBL/GenBank/DDBJ whole genome shotgun (WGS) entry which is preliminary data.</text>
</comment>
<dbReference type="EMBL" id="JAAGNX010000002">
    <property type="protein sequence ID" value="NDV62840.1"/>
    <property type="molecule type" value="Genomic_DNA"/>
</dbReference>
<dbReference type="RefSeq" id="WP_163965417.1">
    <property type="nucleotide sequence ID" value="NZ_JAAGNX010000002.1"/>
</dbReference>
<name>A0A6B2M596_9BACT</name>
<evidence type="ECO:0000313" key="2">
    <source>
        <dbReference type="Proteomes" id="UP000478417"/>
    </source>
</evidence>
<protein>
    <submittedName>
        <fullName evidence="1">Uncharacterized protein</fullName>
    </submittedName>
</protein>
<proteinExistence type="predicted"/>
<dbReference type="AlphaFoldDB" id="A0A6B2M596"/>
<organism evidence="1 2">
    <name type="scientific">Oceanipulchritudo coccoides</name>
    <dbReference type="NCBI Taxonomy" id="2706888"/>
    <lineage>
        <taxon>Bacteria</taxon>
        <taxon>Pseudomonadati</taxon>
        <taxon>Verrucomicrobiota</taxon>
        <taxon>Opitutia</taxon>
        <taxon>Puniceicoccales</taxon>
        <taxon>Oceanipulchritudinaceae</taxon>
        <taxon>Oceanipulchritudo</taxon>
    </lineage>
</organism>